<organism evidence="1 2">
    <name type="scientific">Shewanella sairae</name>
    <dbReference type="NCBI Taxonomy" id="190310"/>
    <lineage>
        <taxon>Bacteria</taxon>
        <taxon>Pseudomonadati</taxon>
        <taxon>Pseudomonadota</taxon>
        <taxon>Gammaproteobacteria</taxon>
        <taxon>Alteromonadales</taxon>
        <taxon>Shewanellaceae</taxon>
        <taxon>Shewanella</taxon>
    </lineage>
</organism>
<dbReference type="InterPro" id="IPR021433">
    <property type="entry name" value="DUF3083"/>
</dbReference>
<evidence type="ECO:0008006" key="3">
    <source>
        <dbReference type="Google" id="ProtNLM"/>
    </source>
</evidence>
<proteinExistence type="predicted"/>
<sequence length="372" mass="42850">MQGKLLQGVFMALSHQQKVYIPKDVRSNQYISAEIIVTDELLAHYPDYKTCYQTLSRTIFNLGEQQEIYNLHVITNDKLPVVRFHTEAYSFPTAEQIIFFYNPEYHEAQTLHSKDDYRARKIRIVFLATGEDIRSNSANFHIKVQSFLAKLMPLLPEKQLRVKVRDHQHLSYDLFAKAKGNKESYGYKLRSISNRYQARECPLPEGHGSLCYVTVKLPLSRKLKNALLPADTNDFTPLYQKLEEGFVEATAGKQLKHIAMVANGLTPLVRNSKFDQVDGTDEVQMLGFDPNVEQQQFIRHWDGDRLVETVSFTIAAETKDSKEGGLGRYLNRVEEALKSFTAGLEFDKSREDLIVRFHQHISYQAPDQLLDK</sequence>
<comment type="caution">
    <text evidence="1">The sequence shown here is derived from an EMBL/GenBank/DDBJ whole genome shotgun (WGS) entry which is preliminary data.</text>
</comment>
<reference evidence="1" key="1">
    <citation type="submission" date="2021-05" db="EMBL/GenBank/DDBJ databases">
        <title>Molecular characterization for Shewanella algae harboring chromosomal blaOXA-55-like strains isolated from clinical and environment sample.</title>
        <authorList>
            <person name="Ohama Y."/>
            <person name="Aoki K."/>
            <person name="Harada S."/>
            <person name="Moriya K."/>
            <person name="Ishii Y."/>
            <person name="Tateda K."/>
        </authorList>
    </citation>
    <scope>NUCLEOTIDE SEQUENCE</scope>
    <source>
        <strain evidence="1">JCM 11563</strain>
    </source>
</reference>
<keyword evidence="2" id="KW-1185">Reference proteome</keyword>
<gene>
    <name evidence="1" type="ORF">TUM4438_41850</name>
</gene>
<evidence type="ECO:0000313" key="1">
    <source>
        <dbReference type="EMBL" id="GIU51608.1"/>
    </source>
</evidence>
<dbReference type="Proteomes" id="UP000887104">
    <property type="component" value="Unassembled WGS sequence"/>
</dbReference>
<accession>A0ABQ4PQR7</accession>
<name>A0ABQ4PQR7_9GAMM</name>
<protein>
    <recommendedName>
        <fullName evidence="3">DUF3083 family protein</fullName>
    </recommendedName>
</protein>
<dbReference type="Pfam" id="PF11281">
    <property type="entry name" value="DUF3083"/>
    <property type="match status" value="1"/>
</dbReference>
<dbReference type="EMBL" id="BPEY01000123">
    <property type="protein sequence ID" value="GIU51608.1"/>
    <property type="molecule type" value="Genomic_DNA"/>
</dbReference>
<evidence type="ECO:0000313" key="2">
    <source>
        <dbReference type="Proteomes" id="UP000887104"/>
    </source>
</evidence>